<evidence type="ECO:0000256" key="2">
    <source>
        <dbReference type="ARBA" id="ARBA00022723"/>
    </source>
</evidence>
<dbReference type="KEGG" id="hch:HCH_00061"/>
<dbReference type="Proteomes" id="UP000000238">
    <property type="component" value="Chromosome"/>
</dbReference>
<dbReference type="eggNOG" id="COG3608">
    <property type="taxonomic scope" value="Bacteria"/>
</dbReference>
<feature type="domain" description="Succinylglutamate desuccinylase/Aspartoacylase catalytic" evidence="5">
    <location>
        <begin position="32"/>
        <end position="264"/>
    </location>
</feature>
<dbReference type="GO" id="GO:0016788">
    <property type="term" value="F:hydrolase activity, acting on ester bonds"/>
    <property type="evidence" value="ECO:0007669"/>
    <property type="project" value="InterPro"/>
</dbReference>
<evidence type="ECO:0000256" key="1">
    <source>
        <dbReference type="ARBA" id="ARBA00001947"/>
    </source>
</evidence>
<reference evidence="6 7" key="1">
    <citation type="journal article" date="2005" name="Nucleic Acids Res.">
        <title>Genomic blueprint of Hahella chejuensis, a marine microbe producing an algicidal agent.</title>
        <authorList>
            <person name="Jeong H."/>
            <person name="Yim J.H."/>
            <person name="Lee C."/>
            <person name="Choi S.-H."/>
            <person name="Park Y.K."/>
            <person name="Yoon S.H."/>
            <person name="Hur C.-G."/>
            <person name="Kang H.-Y."/>
            <person name="Kim D."/>
            <person name="Lee H.H."/>
            <person name="Park K.H."/>
            <person name="Park S.-H."/>
            <person name="Park H.-S."/>
            <person name="Lee H.K."/>
            <person name="Oh T.K."/>
            <person name="Kim J.F."/>
        </authorList>
    </citation>
    <scope>NUCLEOTIDE SEQUENCE [LARGE SCALE GENOMIC DNA]</scope>
    <source>
        <strain evidence="6 7">KCTC 2396</strain>
    </source>
</reference>
<dbReference type="AlphaFoldDB" id="Q2SQU1"/>
<comment type="cofactor">
    <cofactor evidence="1">
        <name>Zn(2+)</name>
        <dbReference type="ChEBI" id="CHEBI:29105"/>
    </cofactor>
</comment>
<evidence type="ECO:0000256" key="3">
    <source>
        <dbReference type="ARBA" id="ARBA00022801"/>
    </source>
</evidence>
<dbReference type="HOGENOM" id="CLU_062226_0_0_6"/>
<keyword evidence="7" id="KW-1185">Reference proteome</keyword>
<proteinExistence type="predicted"/>
<dbReference type="Gene3D" id="3.40.630.10">
    <property type="entry name" value="Zn peptidases"/>
    <property type="match status" value="1"/>
</dbReference>
<evidence type="ECO:0000259" key="5">
    <source>
        <dbReference type="Pfam" id="PF24827"/>
    </source>
</evidence>
<keyword evidence="2" id="KW-0479">Metal-binding</keyword>
<protein>
    <submittedName>
        <fullName evidence="6">Predicted deacylase</fullName>
    </submittedName>
</protein>
<organism evidence="6 7">
    <name type="scientific">Hahella chejuensis (strain KCTC 2396)</name>
    <dbReference type="NCBI Taxonomy" id="349521"/>
    <lineage>
        <taxon>Bacteria</taxon>
        <taxon>Pseudomonadati</taxon>
        <taxon>Pseudomonadota</taxon>
        <taxon>Gammaproteobacteria</taxon>
        <taxon>Oceanospirillales</taxon>
        <taxon>Hahellaceae</taxon>
        <taxon>Hahella</taxon>
    </lineage>
</organism>
<sequence length="378" mass="42020">MMRTERIQLMSPSPGTRRELLVHRLGQADARPKVYFQAGLHADEWPGLLVLQHLLALLQDAERRNAIPGEIIVVPYANPIGLSQNVFGYVAGRFDLTGTGNFNRNFADLYLDTRDSVEGRLGSDLETNNELVRNALRAAVAAELAEDETTALKKTLLALSIDADYVFDLHCDDHSSAHVYSVKRQADKAQDLCRHIGARYLLTEDLDGVVAFDGSHLQPWHWLQKDFPDNPMEMPKLAVTVEYRGQYDVSDELAAVDAANLFNYLVGEGLIQGDAQPPQLEDVHVSALESVDSMKAEAAGLLVFQKPLDAWLEQGDVFAEIVCLDGDQPNQRTPVRARTAGYLMARTHRRLVRPGDQIAKVCGEKPLPHRKIGNLLQL</sequence>
<evidence type="ECO:0000256" key="4">
    <source>
        <dbReference type="ARBA" id="ARBA00022833"/>
    </source>
</evidence>
<dbReference type="InterPro" id="IPR053138">
    <property type="entry name" value="N-alpha-Ac-DABA_deacetylase"/>
</dbReference>
<dbReference type="PANTHER" id="PTHR37326">
    <property type="entry name" value="BLL3975 PROTEIN"/>
    <property type="match status" value="1"/>
</dbReference>
<dbReference type="SUPFAM" id="SSF53187">
    <property type="entry name" value="Zn-dependent exopeptidases"/>
    <property type="match status" value="1"/>
</dbReference>
<evidence type="ECO:0000313" key="7">
    <source>
        <dbReference type="Proteomes" id="UP000000238"/>
    </source>
</evidence>
<keyword evidence="4" id="KW-0862">Zinc</keyword>
<dbReference type="InterPro" id="IPR055438">
    <property type="entry name" value="AstE_AspA_cat"/>
</dbReference>
<keyword evidence="3" id="KW-0378">Hydrolase</keyword>
<dbReference type="CDD" id="cd06250">
    <property type="entry name" value="M14_PaAOTO_like"/>
    <property type="match status" value="1"/>
</dbReference>
<gene>
    <name evidence="6" type="ordered locus">HCH_00061</name>
</gene>
<dbReference type="Pfam" id="PF24827">
    <property type="entry name" value="AstE_AspA_cat"/>
    <property type="match status" value="1"/>
</dbReference>
<accession>Q2SQU1</accession>
<dbReference type="PANTHER" id="PTHR37326:SF1">
    <property type="entry name" value="BLL3975 PROTEIN"/>
    <property type="match status" value="1"/>
</dbReference>
<dbReference type="GO" id="GO:0046872">
    <property type="term" value="F:metal ion binding"/>
    <property type="evidence" value="ECO:0007669"/>
    <property type="project" value="UniProtKB-KW"/>
</dbReference>
<dbReference type="STRING" id="349521.HCH_00061"/>
<name>Q2SQU1_HAHCH</name>
<dbReference type="RefSeq" id="WP_011394060.1">
    <property type="nucleotide sequence ID" value="NC_007645.1"/>
</dbReference>
<evidence type="ECO:0000313" key="6">
    <source>
        <dbReference type="EMBL" id="ABC26983.1"/>
    </source>
</evidence>
<dbReference type="EMBL" id="CP000155">
    <property type="protein sequence ID" value="ABC26983.1"/>
    <property type="molecule type" value="Genomic_DNA"/>
</dbReference>